<dbReference type="EMBL" id="CAJNOV010002081">
    <property type="protein sequence ID" value="CAF1088627.1"/>
    <property type="molecule type" value="Genomic_DNA"/>
</dbReference>
<proteinExistence type="predicted"/>
<dbReference type="Proteomes" id="UP000663855">
    <property type="component" value="Unassembled WGS sequence"/>
</dbReference>
<dbReference type="FunFam" id="1.10.287.70:FF:000001">
    <property type="entry name" value="Sodium channel protein"/>
    <property type="match status" value="1"/>
</dbReference>
<organism evidence="18 19">
    <name type="scientific">Rotaria magnacalcarata</name>
    <dbReference type="NCBI Taxonomy" id="392030"/>
    <lineage>
        <taxon>Eukaryota</taxon>
        <taxon>Metazoa</taxon>
        <taxon>Spiralia</taxon>
        <taxon>Gnathifera</taxon>
        <taxon>Rotifera</taxon>
        <taxon>Eurotatoria</taxon>
        <taxon>Bdelloidea</taxon>
        <taxon>Philodinida</taxon>
        <taxon>Philodinidae</taxon>
        <taxon>Rotaria</taxon>
    </lineage>
</organism>
<evidence type="ECO:0000256" key="7">
    <source>
        <dbReference type="ARBA" id="ARBA00022882"/>
    </source>
</evidence>
<dbReference type="PANTHER" id="PTHR10037:SF288">
    <property type="entry name" value="SODIUM CHANNEL PROTEIN PARA"/>
    <property type="match status" value="1"/>
</dbReference>
<keyword evidence="11 16" id="KW-0472">Membrane</keyword>
<keyword evidence="13" id="KW-0739">Sodium transport</keyword>
<keyword evidence="7" id="KW-0851">Voltage-gated channel</keyword>
<evidence type="ECO:0000256" key="15">
    <source>
        <dbReference type="SAM" id="MobiDB-lite"/>
    </source>
</evidence>
<evidence type="ECO:0000256" key="1">
    <source>
        <dbReference type="ARBA" id="ARBA00004651"/>
    </source>
</evidence>
<feature type="region of interest" description="Disordered" evidence="15">
    <location>
        <begin position="312"/>
        <end position="334"/>
    </location>
</feature>
<keyword evidence="8 16" id="KW-1133">Transmembrane helix</keyword>
<evidence type="ECO:0000256" key="5">
    <source>
        <dbReference type="ARBA" id="ARBA00022692"/>
    </source>
</evidence>
<dbReference type="SUPFAM" id="SSF81324">
    <property type="entry name" value="Voltage-gated potassium channels"/>
    <property type="match status" value="1"/>
</dbReference>
<evidence type="ECO:0000256" key="8">
    <source>
        <dbReference type="ARBA" id="ARBA00022989"/>
    </source>
</evidence>
<feature type="transmembrane region" description="Helical" evidence="16">
    <location>
        <begin position="107"/>
        <end position="130"/>
    </location>
</feature>
<dbReference type="InterPro" id="IPR043203">
    <property type="entry name" value="VGCC_Ca_Na"/>
</dbReference>
<evidence type="ECO:0000256" key="12">
    <source>
        <dbReference type="ARBA" id="ARBA00023157"/>
    </source>
</evidence>
<keyword evidence="14" id="KW-0407">Ion channel</keyword>
<evidence type="ECO:0000313" key="19">
    <source>
        <dbReference type="Proteomes" id="UP000663855"/>
    </source>
</evidence>
<dbReference type="Gene3D" id="1.10.238.10">
    <property type="entry name" value="EF-hand"/>
    <property type="match status" value="1"/>
</dbReference>
<name>A0A814N9T2_9BILA</name>
<keyword evidence="10" id="KW-0406">Ion transport</keyword>
<evidence type="ECO:0000256" key="11">
    <source>
        <dbReference type="ARBA" id="ARBA00023136"/>
    </source>
</evidence>
<keyword evidence="6" id="KW-0677">Repeat</keyword>
<dbReference type="Gene3D" id="1.10.287.70">
    <property type="match status" value="1"/>
</dbReference>
<evidence type="ECO:0000259" key="17">
    <source>
        <dbReference type="Pfam" id="PF00520"/>
    </source>
</evidence>
<keyword evidence="5 16" id="KW-0812">Transmembrane</keyword>
<evidence type="ECO:0000256" key="13">
    <source>
        <dbReference type="ARBA" id="ARBA00023201"/>
    </source>
</evidence>
<accession>A0A814N9T2</accession>
<feature type="domain" description="Ion transport" evidence="17">
    <location>
        <begin position="2"/>
        <end position="137"/>
    </location>
</feature>
<dbReference type="GO" id="GO:0019228">
    <property type="term" value="P:neuronal action potential"/>
    <property type="evidence" value="ECO:0007669"/>
    <property type="project" value="TreeGrafter"/>
</dbReference>
<dbReference type="AlphaFoldDB" id="A0A814N9T2"/>
<keyword evidence="4" id="KW-1003">Cell membrane</keyword>
<dbReference type="PANTHER" id="PTHR10037">
    <property type="entry name" value="VOLTAGE-GATED CATION CHANNEL CALCIUM AND SODIUM"/>
    <property type="match status" value="1"/>
</dbReference>
<dbReference type="Pfam" id="PF00520">
    <property type="entry name" value="Ion_trans"/>
    <property type="match status" value="1"/>
</dbReference>
<evidence type="ECO:0000256" key="16">
    <source>
        <dbReference type="SAM" id="Phobius"/>
    </source>
</evidence>
<dbReference type="GO" id="GO:0005248">
    <property type="term" value="F:voltage-gated sodium channel activity"/>
    <property type="evidence" value="ECO:0007669"/>
    <property type="project" value="TreeGrafter"/>
</dbReference>
<evidence type="ECO:0000256" key="2">
    <source>
        <dbReference type="ARBA" id="ARBA00022448"/>
    </source>
</evidence>
<feature type="transmembrane region" description="Helical" evidence="16">
    <location>
        <begin position="7"/>
        <end position="35"/>
    </location>
</feature>
<comment type="caution">
    <text evidence="18">The sequence shown here is derived from an EMBL/GenBank/DDBJ whole genome shotgun (WGS) entry which is preliminary data.</text>
</comment>
<evidence type="ECO:0000256" key="3">
    <source>
        <dbReference type="ARBA" id="ARBA00022461"/>
    </source>
</evidence>
<sequence>VKGIRTLLFALAVSMPALFNIGLLLFLVMFIYSIFGMSFFAYVRKAAGVTEIFNFETFPNSLIILFQVCTTAGWSGVLQALTNDQPPDCDPTLNTPSHRGDCGGMAIAIPFLISYLIISSLVVVNMYIAVVMSSFRSHYYTQLSARQQRDGSQFICYEQLSDFVDELEPPLRIQKPNQLLLVAMDLPICEDDRMHCVDILDGLTKHFLGTLDVSALGTDTNIAIDMKKDRPKDYRPIATTVQHQRDAYLTRIGLRGFRTNVERNRYQRQSREPVLERGTIDELIELDDLGTPKSTTSCRSKIINPYSISIEQQQRERTPSYTSSSFSFERRSLS</sequence>
<keyword evidence="2" id="KW-0813">Transport</keyword>
<evidence type="ECO:0000256" key="10">
    <source>
        <dbReference type="ARBA" id="ARBA00023065"/>
    </source>
</evidence>
<keyword evidence="12" id="KW-1015">Disulfide bond</keyword>
<feature type="non-terminal residue" evidence="18">
    <location>
        <position position="1"/>
    </location>
</feature>
<comment type="subcellular location">
    <subcellularLocation>
        <location evidence="1">Cell membrane</location>
        <topology evidence="1">Multi-pass membrane protein</topology>
    </subcellularLocation>
</comment>
<evidence type="ECO:0000313" key="18">
    <source>
        <dbReference type="EMBL" id="CAF1088627.1"/>
    </source>
</evidence>
<evidence type="ECO:0000256" key="6">
    <source>
        <dbReference type="ARBA" id="ARBA00022737"/>
    </source>
</evidence>
<reference evidence="18" key="1">
    <citation type="submission" date="2021-02" db="EMBL/GenBank/DDBJ databases">
        <authorList>
            <person name="Nowell W R."/>
        </authorList>
    </citation>
    <scope>NUCLEOTIDE SEQUENCE</scope>
</reference>
<dbReference type="InterPro" id="IPR005821">
    <property type="entry name" value="Ion_trans_dom"/>
</dbReference>
<evidence type="ECO:0000256" key="14">
    <source>
        <dbReference type="ARBA" id="ARBA00023303"/>
    </source>
</evidence>
<evidence type="ECO:0000256" key="9">
    <source>
        <dbReference type="ARBA" id="ARBA00023053"/>
    </source>
</evidence>
<dbReference type="GO" id="GO:0086010">
    <property type="term" value="P:membrane depolarization during action potential"/>
    <property type="evidence" value="ECO:0007669"/>
    <property type="project" value="TreeGrafter"/>
</dbReference>
<protein>
    <recommendedName>
        <fullName evidence="17">Ion transport domain-containing protein</fullName>
    </recommendedName>
</protein>
<dbReference type="GO" id="GO:0001518">
    <property type="term" value="C:voltage-gated sodium channel complex"/>
    <property type="evidence" value="ECO:0007669"/>
    <property type="project" value="TreeGrafter"/>
</dbReference>
<keyword evidence="3" id="KW-0894">Sodium channel</keyword>
<evidence type="ECO:0000256" key="4">
    <source>
        <dbReference type="ARBA" id="ARBA00022475"/>
    </source>
</evidence>
<keyword evidence="9" id="KW-0915">Sodium</keyword>
<gene>
    <name evidence="18" type="ORF">CJN711_LOCUS6555</name>
</gene>